<name>A0ACB8SQV8_9AGAM</name>
<comment type="caution">
    <text evidence="1">The sequence shown here is derived from an EMBL/GenBank/DDBJ whole genome shotgun (WGS) entry which is preliminary data.</text>
</comment>
<keyword evidence="2" id="KW-1185">Reference proteome</keyword>
<dbReference type="Proteomes" id="UP000814140">
    <property type="component" value="Unassembled WGS sequence"/>
</dbReference>
<reference evidence="1" key="1">
    <citation type="submission" date="2021-03" db="EMBL/GenBank/DDBJ databases">
        <authorList>
            <consortium name="DOE Joint Genome Institute"/>
            <person name="Ahrendt S."/>
            <person name="Looney B.P."/>
            <person name="Miyauchi S."/>
            <person name="Morin E."/>
            <person name="Drula E."/>
            <person name="Courty P.E."/>
            <person name="Chicoki N."/>
            <person name="Fauchery L."/>
            <person name="Kohler A."/>
            <person name="Kuo A."/>
            <person name="Labutti K."/>
            <person name="Pangilinan J."/>
            <person name="Lipzen A."/>
            <person name="Riley R."/>
            <person name="Andreopoulos W."/>
            <person name="He G."/>
            <person name="Johnson J."/>
            <person name="Barry K.W."/>
            <person name="Grigoriev I.V."/>
            <person name="Nagy L."/>
            <person name="Hibbett D."/>
            <person name="Henrissat B."/>
            <person name="Matheny P.B."/>
            <person name="Labbe J."/>
            <person name="Martin F."/>
        </authorList>
    </citation>
    <scope>NUCLEOTIDE SEQUENCE</scope>
    <source>
        <strain evidence="1">HHB10654</strain>
    </source>
</reference>
<accession>A0ACB8SQV8</accession>
<dbReference type="EMBL" id="MU277238">
    <property type="protein sequence ID" value="KAI0058146.1"/>
    <property type="molecule type" value="Genomic_DNA"/>
</dbReference>
<sequence>MPAKRKLTGAAAAAVEAKKARLAAASKTNASAPGSSAPSATTTTTTTRPAPVSTPASGATTFPTPAHKSTKPPVATTKAPAAIPSPIPVPQQSTKVTPWFLPAQFSGKFDLFTTTFRPLSSAYLPEGATAPHFEDLVKGVLLRQAIPDISIRVTLPSDAMAPKSGIFACPSITNPMSDEEVEPIRILDCKTQDVSFGENEAVHGSTVGKGVGILAKLRLDTDNDCMMDSGLGTFKIRKVWEGKVRTEGSVSDQTVELFEGYWTIKVRDVLVQHLLVHVLRLPKLQYSSLLRRKGFGSGNAGEGAFWGVRALKD</sequence>
<proteinExistence type="predicted"/>
<protein>
    <submittedName>
        <fullName evidence="1">Uncharacterized protein</fullName>
    </submittedName>
</protein>
<organism evidence="1 2">
    <name type="scientific">Artomyces pyxidatus</name>
    <dbReference type="NCBI Taxonomy" id="48021"/>
    <lineage>
        <taxon>Eukaryota</taxon>
        <taxon>Fungi</taxon>
        <taxon>Dikarya</taxon>
        <taxon>Basidiomycota</taxon>
        <taxon>Agaricomycotina</taxon>
        <taxon>Agaricomycetes</taxon>
        <taxon>Russulales</taxon>
        <taxon>Auriscalpiaceae</taxon>
        <taxon>Artomyces</taxon>
    </lineage>
</organism>
<evidence type="ECO:0000313" key="2">
    <source>
        <dbReference type="Proteomes" id="UP000814140"/>
    </source>
</evidence>
<evidence type="ECO:0000313" key="1">
    <source>
        <dbReference type="EMBL" id="KAI0058146.1"/>
    </source>
</evidence>
<reference evidence="1" key="2">
    <citation type="journal article" date="2022" name="New Phytol.">
        <title>Evolutionary transition to the ectomycorrhizal habit in the genomes of a hyperdiverse lineage of mushroom-forming fungi.</title>
        <authorList>
            <person name="Looney B."/>
            <person name="Miyauchi S."/>
            <person name="Morin E."/>
            <person name="Drula E."/>
            <person name="Courty P.E."/>
            <person name="Kohler A."/>
            <person name="Kuo A."/>
            <person name="LaButti K."/>
            <person name="Pangilinan J."/>
            <person name="Lipzen A."/>
            <person name="Riley R."/>
            <person name="Andreopoulos W."/>
            <person name="He G."/>
            <person name="Johnson J."/>
            <person name="Nolan M."/>
            <person name="Tritt A."/>
            <person name="Barry K.W."/>
            <person name="Grigoriev I.V."/>
            <person name="Nagy L.G."/>
            <person name="Hibbett D."/>
            <person name="Henrissat B."/>
            <person name="Matheny P.B."/>
            <person name="Labbe J."/>
            <person name="Martin F.M."/>
        </authorList>
    </citation>
    <scope>NUCLEOTIDE SEQUENCE</scope>
    <source>
        <strain evidence="1">HHB10654</strain>
    </source>
</reference>
<gene>
    <name evidence="1" type="ORF">BV25DRAFT_1295369</name>
</gene>